<keyword evidence="2" id="KW-1185">Reference proteome</keyword>
<name>A0AAN9ZBH3_9ORTH</name>
<dbReference type="Proteomes" id="UP001378592">
    <property type="component" value="Unassembled WGS sequence"/>
</dbReference>
<dbReference type="GO" id="GO:0005615">
    <property type="term" value="C:extracellular space"/>
    <property type="evidence" value="ECO:0007669"/>
    <property type="project" value="TreeGrafter"/>
</dbReference>
<dbReference type="PANTHER" id="PTHR10974">
    <property type="entry name" value="FI08016P-RELATED"/>
    <property type="match status" value="1"/>
</dbReference>
<dbReference type="AlphaFoldDB" id="A0AAN9ZBH3"/>
<sequence>MRDKRYFAFSFVTGYSHHSINEVQVLDEPLRAFLEGLWRSDALKNTVVIVLGDHGNRFDDFRATVLGRVESNLPYLTISLPPATRAAKPHLQEGLQRNNATFITWYDVYELLSDLALANLQAASRVARFGQVGWSLFRGVPARTCPQAGVPWEYCVCVREVALRAGDAAARAAGRALVAHVNALLADRARPAGPCARLELARVLSAQLLLPSAAVAGAKGFAAALRVTVRVSPSGALLEGRVERDAWNLQGRVQGDVARINQYGNQSHCLTDRLLRYYCYCVDLLPRPVPHVPSPLLSPSTLAVDAT</sequence>
<reference evidence="1 2" key="1">
    <citation type="submission" date="2024-03" db="EMBL/GenBank/DDBJ databases">
        <title>The genome assembly and annotation of the cricket Gryllus longicercus Weissman &amp; Gray.</title>
        <authorList>
            <person name="Szrajer S."/>
            <person name="Gray D."/>
            <person name="Ylla G."/>
        </authorList>
    </citation>
    <scope>NUCLEOTIDE SEQUENCE [LARGE SCALE GENOMIC DNA]</scope>
    <source>
        <strain evidence="1">DAG 2021-001</strain>
        <tissue evidence="1">Whole body minus gut</tissue>
    </source>
</reference>
<dbReference type="PANTHER" id="PTHR10974:SF1">
    <property type="entry name" value="FI08016P-RELATED"/>
    <property type="match status" value="1"/>
</dbReference>
<evidence type="ECO:0000313" key="1">
    <source>
        <dbReference type="EMBL" id="KAK7868800.1"/>
    </source>
</evidence>
<accession>A0AAN9ZBH3</accession>
<dbReference type="InterPro" id="IPR017850">
    <property type="entry name" value="Alkaline_phosphatase_core_sf"/>
</dbReference>
<comment type="caution">
    <text evidence="1">The sequence shown here is derived from an EMBL/GenBank/DDBJ whole genome shotgun (WGS) entry which is preliminary data.</text>
</comment>
<dbReference type="SUPFAM" id="SSF53649">
    <property type="entry name" value="Alkaline phosphatase-like"/>
    <property type="match status" value="1"/>
</dbReference>
<evidence type="ECO:0008006" key="3">
    <source>
        <dbReference type="Google" id="ProtNLM"/>
    </source>
</evidence>
<gene>
    <name evidence="1" type="ORF">R5R35_003642</name>
</gene>
<organism evidence="1 2">
    <name type="scientific">Gryllus longicercus</name>
    <dbReference type="NCBI Taxonomy" id="2509291"/>
    <lineage>
        <taxon>Eukaryota</taxon>
        <taxon>Metazoa</taxon>
        <taxon>Ecdysozoa</taxon>
        <taxon>Arthropoda</taxon>
        <taxon>Hexapoda</taxon>
        <taxon>Insecta</taxon>
        <taxon>Pterygota</taxon>
        <taxon>Neoptera</taxon>
        <taxon>Polyneoptera</taxon>
        <taxon>Orthoptera</taxon>
        <taxon>Ensifera</taxon>
        <taxon>Gryllidea</taxon>
        <taxon>Grylloidea</taxon>
        <taxon>Gryllidae</taxon>
        <taxon>Gryllinae</taxon>
        <taxon>Gryllus</taxon>
    </lineage>
</organism>
<dbReference type="Gene3D" id="3.40.720.10">
    <property type="entry name" value="Alkaline Phosphatase, subunit A"/>
    <property type="match status" value="1"/>
</dbReference>
<dbReference type="InterPro" id="IPR004245">
    <property type="entry name" value="DUF229"/>
</dbReference>
<evidence type="ECO:0000313" key="2">
    <source>
        <dbReference type="Proteomes" id="UP001378592"/>
    </source>
</evidence>
<dbReference type="Pfam" id="PF02995">
    <property type="entry name" value="DUF229"/>
    <property type="match status" value="1"/>
</dbReference>
<protein>
    <recommendedName>
        <fullName evidence="3">Sulfatase N-terminal domain-containing protein</fullName>
    </recommendedName>
</protein>
<dbReference type="EMBL" id="JAZDUA010000086">
    <property type="protein sequence ID" value="KAK7868800.1"/>
    <property type="molecule type" value="Genomic_DNA"/>
</dbReference>
<proteinExistence type="predicted"/>